<accession>A0ABP4ARY9</accession>
<sequence>MHGFRYEYARNADPEREKLLDTMTDHPNSPVLERRTGFFEHINRYHRLHGRIRHHT</sequence>
<evidence type="ECO:0000313" key="1">
    <source>
        <dbReference type="EMBL" id="GAA0939309.1"/>
    </source>
</evidence>
<keyword evidence="2" id="KW-1185">Reference proteome</keyword>
<evidence type="ECO:0000313" key="2">
    <source>
        <dbReference type="Proteomes" id="UP001501578"/>
    </source>
</evidence>
<comment type="caution">
    <text evidence="1">The sequence shown here is derived from an EMBL/GenBank/DDBJ whole genome shotgun (WGS) entry which is preliminary data.</text>
</comment>
<name>A0ABP4ARY9_9ACTN</name>
<dbReference type="EMBL" id="BAAAHQ010000025">
    <property type="protein sequence ID" value="GAA0939309.1"/>
    <property type="molecule type" value="Genomic_DNA"/>
</dbReference>
<dbReference type="Proteomes" id="UP001501578">
    <property type="component" value="Unassembled WGS sequence"/>
</dbReference>
<protein>
    <recommendedName>
        <fullName evidence="3">Transposase</fullName>
    </recommendedName>
</protein>
<evidence type="ECO:0008006" key="3">
    <source>
        <dbReference type="Google" id="ProtNLM"/>
    </source>
</evidence>
<dbReference type="RefSeq" id="WP_343952431.1">
    <property type="nucleotide sequence ID" value="NZ_BAAAHQ010000025.1"/>
</dbReference>
<organism evidence="1 2">
    <name type="scientific">Nonomuraea longicatena</name>
    <dbReference type="NCBI Taxonomy" id="83682"/>
    <lineage>
        <taxon>Bacteria</taxon>
        <taxon>Bacillati</taxon>
        <taxon>Actinomycetota</taxon>
        <taxon>Actinomycetes</taxon>
        <taxon>Streptosporangiales</taxon>
        <taxon>Streptosporangiaceae</taxon>
        <taxon>Nonomuraea</taxon>
    </lineage>
</organism>
<reference evidence="2" key="1">
    <citation type="journal article" date="2019" name="Int. J. Syst. Evol. Microbiol.">
        <title>The Global Catalogue of Microorganisms (GCM) 10K type strain sequencing project: providing services to taxonomists for standard genome sequencing and annotation.</title>
        <authorList>
            <consortium name="The Broad Institute Genomics Platform"/>
            <consortium name="The Broad Institute Genome Sequencing Center for Infectious Disease"/>
            <person name="Wu L."/>
            <person name="Ma J."/>
        </authorList>
    </citation>
    <scope>NUCLEOTIDE SEQUENCE [LARGE SCALE GENOMIC DNA]</scope>
    <source>
        <strain evidence="2">JCM 11136</strain>
    </source>
</reference>
<gene>
    <name evidence="1" type="ORF">GCM10009560_49910</name>
</gene>
<proteinExistence type="predicted"/>